<reference evidence="1 2" key="1">
    <citation type="journal article" date="2024" name="Nat. Commun.">
        <title>Phylogenomics reveals the evolutionary origins of lichenization in chlorophyte algae.</title>
        <authorList>
            <person name="Puginier C."/>
            <person name="Libourel C."/>
            <person name="Otte J."/>
            <person name="Skaloud P."/>
            <person name="Haon M."/>
            <person name="Grisel S."/>
            <person name="Petersen M."/>
            <person name="Berrin J.G."/>
            <person name="Delaux P.M."/>
            <person name="Dal Grande F."/>
            <person name="Keller J."/>
        </authorList>
    </citation>
    <scope>NUCLEOTIDE SEQUENCE [LARGE SCALE GENOMIC DNA]</scope>
    <source>
        <strain evidence="1 2">SAG 2036</strain>
    </source>
</reference>
<proteinExistence type="predicted"/>
<dbReference type="EMBL" id="JALJOQ010000045">
    <property type="protein sequence ID" value="KAK9805099.1"/>
    <property type="molecule type" value="Genomic_DNA"/>
</dbReference>
<name>A0AAW1P9K4_9CHLO</name>
<keyword evidence="2" id="KW-1185">Reference proteome</keyword>
<organism evidence="1 2">
    <name type="scientific">Symbiochloris irregularis</name>
    <dbReference type="NCBI Taxonomy" id="706552"/>
    <lineage>
        <taxon>Eukaryota</taxon>
        <taxon>Viridiplantae</taxon>
        <taxon>Chlorophyta</taxon>
        <taxon>core chlorophytes</taxon>
        <taxon>Trebouxiophyceae</taxon>
        <taxon>Trebouxiales</taxon>
        <taxon>Trebouxiaceae</taxon>
        <taxon>Symbiochloris</taxon>
    </lineage>
</organism>
<dbReference type="AlphaFoldDB" id="A0AAW1P9K4"/>
<sequence>MVLYGLLQPTTHLVSPGLPRQALQARNHRVELRAATLASYDDLAHGSQTKSIHLFPEGGMTNGRGMMTFSRGFMRFAQGI</sequence>
<gene>
    <name evidence="1" type="ORF">WJX73_006621</name>
</gene>
<comment type="caution">
    <text evidence="1">The sequence shown here is derived from an EMBL/GenBank/DDBJ whole genome shotgun (WGS) entry which is preliminary data.</text>
</comment>
<evidence type="ECO:0000313" key="2">
    <source>
        <dbReference type="Proteomes" id="UP001465755"/>
    </source>
</evidence>
<accession>A0AAW1P9K4</accession>
<dbReference type="Proteomes" id="UP001465755">
    <property type="component" value="Unassembled WGS sequence"/>
</dbReference>
<evidence type="ECO:0000313" key="1">
    <source>
        <dbReference type="EMBL" id="KAK9805099.1"/>
    </source>
</evidence>
<protein>
    <submittedName>
        <fullName evidence="1">Uncharacterized protein</fullName>
    </submittedName>
</protein>